<organism evidence="8 9">
    <name type="scientific">Coemansia thaxteri</name>
    <dbReference type="NCBI Taxonomy" id="2663907"/>
    <lineage>
        <taxon>Eukaryota</taxon>
        <taxon>Fungi</taxon>
        <taxon>Fungi incertae sedis</taxon>
        <taxon>Zoopagomycota</taxon>
        <taxon>Kickxellomycotina</taxon>
        <taxon>Kickxellomycetes</taxon>
        <taxon>Kickxellales</taxon>
        <taxon>Kickxellaceae</taxon>
        <taxon>Coemansia</taxon>
    </lineage>
</organism>
<keyword evidence="3" id="KW-0507">mRNA processing</keyword>
<keyword evidence="5" id="KW-0067">ATP-binding</keyword>
<evidence type="ECO:0000256" key="2">
    <source>
        <dbReference type="ARBA" id="ARBA00022490"/>
    </source>
</evidence>
<evidence type="ECO:0000256" key="5">
    <source>
        <dbReference type="ARBA" id="ARBA00022840"/>
    </source>
</evidence>
<evidence type="ECO:0000256" key="4">
    <source>
        <dbReference type="ARBA" id="ARBA00022741"/>
    </source>
</evidence>
<dbReference type="Proteomes" id="UP001150907">
    <property type="component" value="Unassembled WGS sequence"/>
</dbReference>
<dbReference type="InterPro" id="IPR030844">
    <property type="entry name" value="PAN3"/>
</dbReference>
<keyword evidence="6" id="KW-0175">Coiled coil</keyword>
<dbReference type="Gene3D" id="1.20.5.5160">
    <property type="match status" value="1"/>
</dbReference>
<comment type="subcellular location">
    <subcellularLocation>
        <location evidence="1">Cytoplasm</location>
    </subcellularLocation>
</comment>
<dbReference type="Pfam" id="PF18101">
    <property type="entry name" value="Pan3_CK"/>
    <property type="match status" value="1"/>
</dbReference>
<dbReference type="Gene3D" id="1.10.510.10">
    <property type="entry name" value="Transferase(Phosphotransferase) domain 1"/>
    <property type="match status" value="1"/>
</dbReference>
<dbReference type="EMBL" id="JANBQF010000448">
    <property type="protein sequence ID" value="KAJ2001081.1"/>
    <property type="molecule type" value="Genomic_DNA"/>
</dbReference>
<dbReference type="GO" id="GO:0006397">
    <property type="term" value="P:mRNA processing"/>
    <property type="evidence" value="ECO:0007669"/>
    <property type="project" value="UniProtKB-KW"/>
</dbReference>
<dbReference type="InterPro" id="IPR041332">
    <property type="entry name" value="Pan3_CK"/>
</dbReference>
<keyword evidence="9" id="KW-1185">Reference proteome</keyword>
<evidence type="ECO:0000256" key="1">
    <source>
        <dbReference type="ARBA" id="ARBA00004496"/>
    </source>
</evidence>
<dbReference type="FunFam" id="1.10.287.3700:FF:000001">
    <property type="entry name" value="PAN2-PAN3 deadenylation complex subunit PAN3"/>
    <property type="match status" value="1"/>
</dbReference>
<evidence type="ECO:0000256" key="3">
    <source>
        <dbReference type="ARBA" id="ARBA00022664"/>
    </source>
</evidence>
<reference evidence="8" key="1">
    <citation type="submission" date="2022-07" db="EMBL/GenBank/DDBJ databases">
        <title>Phylogenomic reconstructions and comparative analyses of Kickxellomycotina fungi.</title>
        <authorList>
            <person name="Reynolds N.K."/>
            <person name="Stajich J.E."/>
            <person name="Barry K."/>
            <person name="Grigoriev I.V."/>
            <person name="Crous P."/>
            <person name="Smith M.E."/>
        </authorList>
    </citation>
    <scope>NUCLEOTIDE SEQUENCE</scope>
    <source>
        <strain evidence="8">IMI 214461</strain>
    </source>
</reference>
<evidence type="ECO:0000313" key="8">
    <source>
        <dbReference type="EMBL" id="KAJ2001081.1"/>
    </source>
</evidence>
<name>A0A9W8EHP4_9FUNG</name>
<accession>A0A9W8EHP4</accession>
<dbReference type="AlphaFoldDB" id="A0A9W8EHP4"/>
<dbReference type="OrthoDB" id="204958at2759"/>
<evidence type="ECO:0000313" key="9">
    <source>
        <dbReference type="Proteomes" id="UP001150907"/>
    </source>
</evidence>
<sequence length="292" mass="31614">MSNDSTGESPSTTTEPYMVAEPAPAAETNVAASNLMAALKTVHSAGLAVQTLSVSTIILSPTNRVCLNSCGLADVLALHPCSNMDAAQQSDLQAVGHVLSVILSSSADNYVAMQGQASVVLPGPGFSTDFKELFGYLNHRLTPVVAIDDVLRLAGSRVFSELDAARRESDLLCDNLKLELANGRLVRLVCKMNFITERSDNVVDPEWAETGDRYLIKLFRDYVFHSVSDSGKPVSSMAHVVGNLNKLDAGSPEKIMLMSRDEKSCLVVSYEEVKRCVEDAYQELVTPSQAWR</sequence>
<comment type="caution">
    <text evidence="8">The sequence shown here is derived from an EMBL/GenBank/DDBJ whole genome shotgun (WGS) entry which is preliminary data.</text>
</comment>
<dbReference type="GO" id="GO:0008143">
    <property type="term" value="F:poly(A) binding"/>
    <property type="evidence" value="ECO:0007669"/>
    <property type="project" value="TreeGrafter"/>
</dbReference>
<dbReference type="PANTHER" id="PTHR12272:SF11">
    <property type="entry name" value="PAN2-PAN3 DEADENYLATION COMPLEX SUBUNIT PAN3"/>
    <property type="match status" value="1"/>
</dbReference>
<dbReference type="GO" id="GO:0031251">
    <property type="term" value="C:PAN complex"/>
    <property type="evidence" value="ECO:0007669"/>
    <property type="project" value="InterPro"/>
</dbReference>
<keyword evidence="2" id="KW-0963">Cytoplasm</keyword>
<dbReference type="GO" id="GO:0000932">
    <property type="term" value="C:P-body"/>
    <property type="evidence" value="ECO:0007669"/>
    <property type="project" value="TreeGrafter"/>
</dbReference>
<proteinExistence type="predicted"/>
<dbReference type="Gene3D" id="1.10.287.3700">
    <property type="match status" value="1"/>
</dbReference>
<gene>
    <name evidence="8" type="primary">PAN3</name>
    <name evidence="8" type="ORF">H4R26_004312</name>
</gene>
<feature type="domain" description="Pan3 C-terminal knob" evidence="7">
    <location>
        <begin position="147"/>
        <end position="284"/>
    </location>
</feature>
<evidence type="ECO:0000256" key="6">
    <source>
        <dbReference type="ARBA" id="ARBA00023054"/>
    </source>
</evidence>
<evidence type="ECO:0000259" key="7">
    <source>
        <dbReference type="Pfam" id="PF18101"/>
    </source>
</evidence>
<protein>
    <submittedName>
        <fullName evidence="8">PAB-dependent poly(A)-specific ribonuclease subunit 3</fullName>
    </submittedName>
</protein>
<dbReference type="GO" id="GO:0000289">
    <property type="term" value="P:nuclear-transcribed mRNA poly(A) tail shortening"/>
    <property type="evidence" value="ECO:0007669"/>
    <property type="project" value="InterPro"/>
</dbReference>
<dbReference type="GO" id="GO:0005524">
    <property type="term" value="F:ATP binding"/>
    <property type="evidence" value="ECO:0007669"/>
    <property type="project" value="UniProtKB-KW"/>
</dbReference>
<keyword evidence="4" id="KW-0547">Nucleotide-binding</keyword>
<dbReference type="PANTHER" id="PTHR12272">
    <property type="entry name" value="DEADENYLATION COMPLEX SUBUNIT PAN3"/>
    <property type="match status" value="1"/>
</dbReference>